<evidence type="ECO:0000259" key="2">
    <source>
        <dbReference type="Pfam" id="PF01814"/>
    </source>
</evidence>
<dbReference type="Proteomes" id="UP000298127">
    <property type="component" value="Unassembled WGS sequence"/>
</dbReference>
<dbReference type="EMBL" id="SPQZ01000006">
    <property type="protein sequence ID" value="TFV95419.1"/>
    <property type="molecule type" value="Genomic_DNA"/>
</dbReference>
<evidence type="ECO:0000256" key="1">
    <source>
        <dbReference type="SAM" id="MobiDB-lite"/>
    </source>
</evidence>
<name>A0A4Y9QSM0_9MICO</name>
<proteinExistence type="predicted"/>
<organism evidence="3 4">
    <name type="scientific">Orlajensenia leifsoniae</name>
    <dbReference type="NCBI Taxonomy" id="2561933"/>
    <lineage>
        <taxon>Bacteria</taxon>
        <taxon>Bacillati</taxon>
        <taxon>Actinomycetota</taxon>
        <taxon>Actinomycetes</taxon>
        <taxon>Micrococcales</taxon>
        <taxon>Microbacteriaceae</taxon>
        <taxon>Orlajensenia</taxon>
    </lineage>
</organism>
<keyword evidence="4" id="KW-1185">Reference proteome</keyword>
<accession>A0A4Y9QSM0</accession>
<evidence type="ECO:0000313" key="4">
    <source>
        <dbReference type="Proteomes" id="UP000298127"/>
    </source>
</evidence>
<dbReference type="AlphaFoldDB" id="A0A4Y9QSM0"/>
<dbReference type="CDD" id="cd12108">
    <property type="entry name" value="Hr-like"/>
    <property type="match status" value="1"/>
</dbReference>
<evidence type="ECO:0000313" key="3">
    <source>
        <dbReference type="EMBL" id="TFV95419.1"/>
    </source>
</evidence>
<dbReference type="RefSeq" id="WP_135121359.1">
    <property type="nucleotide sequence ID" value="NZ_SPQZ01000006.1"/>
</dbReference>
<reference evidence="3 4" key="1">
    <citation type="journal article" date="2018" name="J. Microbiol.">
        <title>Leifsonia flava sp. nov., a novel actinobacterium isolated from the rhizosphere of Aquilegia viridiflora.</title>
        <authorList>
            <person name="Cai Y."/>
            <person name="Tao W.Z."/>
            <person name="Ma Y.J."/>
            <person name="Cheng J."/>
            <person name="Zhang M.Y."/>
            <person name="Zhang Y.X."/>
        </authorList>
    </citation>
    <scope>NUCLEOTIDE SEQUENCE [LARGE SCALE GENOMIC DNA]</scope>
    <source>
        <strain evidence="3 4">SYP-B2174</strain>
    </source>
</reference>
<dbReference type="Pfam" id="PF01814">
    <property type="entry name" value="Hemerythrin"/>
    <property type="match status" value="1"/>
</dbReference>
<protein>
    <submittedName>
        <fullName evidence="3">Hemerythrin domain-containing protein</fullName>
    </submittedName>
</protein>
<dbReference type="Gene3D" id="1.20.120.520">
    <property type="entry name" value="nmb1532 protein domain like"/>
    <property type="match status" value="1"/>
</dbReference>
<feature type="domain" description="Hemerythrin-like" evidence="2">
    <location>
        <begin position="38"/>
        <end position="167"/>
    </location>
</feature>
<feature type="region of interest" description="Disordered" evidence="1">
    <location>
        <begin position="1"/>
        <end position="23"/>
    </location>
</feature>
<sequence length="247" mass="26068">MSATMLPPSGDVPERPGGAAGKHAAVPAASVTCDASGMEEIHRMFRAGFGEGPDLVAAVSPGDVAHAGVVADHLTLLSTGLHAHHEGEDAALWSKLEERAPACAAHVARMKSQHAEMLIYLEALDEALPAWRSSASMTDAAPVRGALDGVNAALAVHLGDEEANIVPVMETTLTQEEVDWFGEHGRRATPKGAMFLQLGAILAAQPDGGDEWQHKHLPAPVRVIWRVVGKRKYLANRAALEGSAARR</sequence>
<comment type="caution">
    <text evidence="3">The sequence shown here is derived from an EMBL/GenBank/DDBJ whole genome shotgun (WGS) entry which is preliminary data.</text>
</comment>
<gene>
    <name evidence="3" type="ORF">E4M00_15355</name>
</gene>
<dbReference type="InterPro" id="IPR012312">
    <property type="entry name" value="Hemerythrin-like"/>
</dbReference>